<accession>A0A0X8X843</accession>
<dbReference type="InterPro" id="IPR002361">
    <property type="entry name" value="Antenna_alpha_CS"/>
</dbReference>
<dbReference type="RefSeq" id="WP_096408097.1">
    <property type="nucleotide sequence ID" value="NZ_AP017372.2"/>
</dbReference>
<reference evidence="16" key="1">
    <citation type="submission" date="2016-02" db="EMBL/GenBank/DDBJ databases">
        <title>Halorhodospira halochloris DSM-1059 complete genome, version 2.</title>
        <authorList>
            <person name="Tsukatani Y."/>
        </authorList>
    </citation>
    <scope>NUCLEOTIDE SEQUENCE</scope>
    <source>
        <strain evidence="16">DSM 1059</strain>
    </source>
</reference>
<keyword evidence="10" id="KW-0076">Bacteriochlorophyll</keyword>
<keyword evidence="5" id="KW-0997">Cell inner membrane</keyword>
<dbReference type="Gene3D" id="4.10.220.20">
    <property type="entry name" value="Light-harvesting complex"/>
    <property type="match status" value="1"/>
</dbReference>
<evidence type="ECO:0000256" key="8">
    <source>
        <dbReference type="ARBA" id="ARBA00022723"/>
    </source>
</evidence>
<feature type="domain" description="Antenna complex alpha/beta subunit" evidence="15">
    <location>
        <begin position="1"/>
        <end position="41"/>
    </location>
</feature>
<keyword evidence="6" id="KW-0042">Antenna complex</keyword>
<evidence type="ECO:0000256" key="5">
    <source>
        <dbReference type="ARBA" id="ARBA00022519"/>
    </source>
</evidence>
<dbReference type="GO" id="GO:0019866">
    <property type="term" value="C:organelle inner membrane"/>
    <property type="evidence" value="ECO:0007669"/>
    <property type="project" value="InterPro"/>
</dbReference>
<evidence type="ECO:0000313" key="17">
    <source>
        <dbReference type="Proteomes" id="UP000218890"/>
    </source>
</evidence>
<dbReference type="InterPro" id="IPR035889">
    <property type="entry name" value="Light-harvesting_complex"/>
</dbReference>
<dbReference type="InterPro" id="IPR000066">
    <property type="entry name" value="Antenna_a/b"/>
</dbReference>
<keyword evidence="17" id="KW-1185">Reference proteome</keyword>
<name>A0A0X8X843_HALHR</name>
<dbReference type="Proteomes" id="UP000218890">
    <property type="component" value="Chromosome"/>
</dbReference>
<dbReference type="SUPFAM" id="SSF56918">
    <property type="entry name" value="Light-harvesting complex subunits"/>
    <property type="match status" value="1"/>
</dbReference>
<dbReference type="GO" id="GO:0019684">
    <property type="term" value="P:photosynthesis, light reaction"/>
    <property type="evidence" value="ECO:0007669"/>
    <property type="project" value="InterPro"/>
</dbReference>
<organism evidence="16 17">
    <name type="scientific">Halorhodospira halochloris</name>
    <name type="common">Ectothiorhodospira halochloris</name>
    <dbReference type="NCBI Taxonomy" id="1052"/>
    <lineage>
        <taxon>Bacteria</taxon>
        <taxon>Pseudomonadati</taxon>
        <taxon>Pseudomonadota</taxon>
        <taxon>Gammaproteobacteria</taxon>
        <taxon>Chromatiales</taxon>
        <taxon>Ectothiorhodospiraceae</taxon>
        <taxon>Halorhodospira</taxon>
    </lineage>
</organism>
<dbReference type="KEGG" id="hhk:HH1059_05870"/>
<evidence type="ECO:0000313" key="16">
    <source>
        <dbReference type="EMBL" id="BAU57275.1"/>
    </source>
</evidence>
<comment type="function">
    <text evidence="1">Antenna complexes are light-harvesting systems, which transfer the excitation energy to the reaction centers.</text>
</comment>
<dbReference type="GO" id="GO:0042314">
    <property type="term" value="F:bacteriochlorophyll binding"/>
    <property type="evidence" value="ECO:0007669"/>
    <property type="project" value="UniProtKB-KW"/>
</dbReference>
<keyword evidence="11" id="KW-1133">Transmembrane helix</keyword>
<evidence type="ECO:0000256" key="13">
    <source>
        <dbReference type="ARBA" id="ARBA00023136"/>
    </source>
</evidence>
<evidence type="ECO:0000256" key="7">
    <source>
        <dbReference type="ARBA" id="ARBA00022692"/>
    </source>
</evidence>
<evidence type="ECO:0000259" key="15">
    <source>
        <dbReference type="Pfam" id="PF00556"/>
    </source>
</evidence>
<gene>
    <name evidence="16" type="ORF">HH1059_05870</name>
</gene>
<evidence type="ECO:0000256" key="6">
    <source>
        <dbReference type="ARBA" id="ARBA00022549"/>
    </source>
</evidence>
<proteinExistence type="predicted"/>
<comment type="subcellular location">
    <subcellularLocation>
        <location evidence="2">Cell membrane</location>
        <topology evidence="2">Single-pass type II membrane protein</topology>
    </subcellularLocation>
</comment>
<dbReference type="NCBIfam" id="NF040861">
    <property type="entry name" value="pufA_517_ASD"/>
    <property type="match status" value="1"/>
</dbReference>
<dbReference type="PROSITE" id="PS00968">
    <property type="entry name" value="ANTENNA_COMP_ALPHA"/>
    <property type="match status" value="1"/>
</dbReference>
<evidence type="ECO:0000256" key="9">
    <source>
        <dbReference type="ARBA" id="ARBA00022842"/>
    </source>
</evidence>
<dbReference type="Pfam" id="PF00556">
    <property type="entry name" value="LHC"/>
    <property type="match status" value="1"/>
</dbReference>
<keyword evidence="4" id="KW-0148">Chlorophyll</keyword>
<keyword evidence="12" id="KW-0157">Chromophore</keyword>
<dbReference type="GO" id="GO:0005886">
    <property type="term" value="C:plasma membrane"/>
    <property type="evidence" value="ECO:0007669"/>
    <property type="project" value="UniProtKB-SubCell"/>
</dbReference>
<evidence type="ECO:0000256" key="12">
    <source>
        <dbReference type="ARBA" id="ARBA00022991"/>
    </source>
</evidence>
<dbReference type="GO" id="GO:0030077">
    <property type="term" value="C:plasma membrane light-harvesting complex"/>
    <property type="evidence" value="ECO:0007669"/>
    <property type="project" value="InterPro"/>
</dbReference>
<dbReference type="OrthoDB" id="8564165at2"/>
<evidence type="ECO:0000256" key="3">
    <source>
        <dbReference type="ARBA" id="ARBA00022475"/>
    </source>
</evidence>
<evidence type="ECO:0000256" key="4">
    <source>
        <dbReference type="ARBA" id="ARBA00022494"/>
    </source>
</evidence>
<sequence length="65" mass="7631">MWKLWKFVDFRMTAVGFHLFFALLAFAVHFACISSERFNWLEGAPAAEYYMDENPGIWARTSYDG</sequence>
<keyword evidence="14" id="KW-0437">Light-harvesting polypeptide</keyword>
<dbReference type="InterPro" id="IPR018332">
    <property type="entry name" value="Antenna_alpha"/>
</dbReference>
<evidence type="ECO:0000256" key="1">
    <source>
        <dbReference type="ARBA" id="ARBA00002455"/>
    </source>
</evidence>
<keyword evidence="7" id="KW-0812">Transmembrane</keyword>
<dbReference type="AlphaFoldDB" id="A0A0X8X843"/>
<keyword evidence="8" id="KW-0479">Metal-binding</keyword>
<evidence type="ECO:0000256" key="2">
    <source>
        <dbReference type="ARBA" id="ARBA00004401"/>
    </source>
</evidence>
<protein>
    <recommendedName>
        <fullName evidence="15">Antenna complex alpha/beta subunit domain-containing protein</fullName>
    </recommendedName>
</protein>
<dbReference type="GO" id="GO:0046872">
    <property type="term" value="F:metal ion binding"/>
    <property type="evidence" value="ECO:0007669"/>
    <property type="project" value="UniProtKB-KW"/>
</dbReference>
<evidence type="ECO:0000256" key="10">
    <source>
        <dbReference type="ARBA" id="ARBA00022956"/>
    </source>
</evidence>
<evidence type="ECO:0000256" key="11">
    <source>
        <dbReference type="ARBA" id="ARBA00022989"/>
    </source>
</evidence>
<keyword evidence="3" id="KW-1003">Cell membrane</keyword>
<keyword evidence="9" id="KW-0460">Magnesium</keyword>
<keyword evidence="13" id="KW-0472">Membrane</keyword>
<dbReference type="EMBL" id="AP017372">
    <property type="protein sequence ID" value="BAU57275.1"/>
    <property type="molecule type" value="Genomic_DNA"/>
</dbReference>
<dbReference type="SMR" id="A0A0X8X843"/>
<evidence type="ECO:0000256" key="14">
    <source>
        <dbReference type="ARBA" id="ARBA00023243"/>
    </source>
</evidence>